<proteinExistence type="inferred from homology"/>
<dbReference type="PANTHER" id="PTHR11774:SF6">
    <property type="entry name" value="PROTEIN FARNESYLTRANSFERASE SUBUNIT BETA"/>
    <property type="match status" value="1"/>
</dbReference>
<dbReference type="PANTHER" id="PTHR11774">
    <property type="entry name" value="GERANYLGERANYL TRANSFERASE TYPE BETA SUBUNIT"/>
    <property type="match status" value="1"/>
</dbReference>
<dbReference type="GO" id="GO:0004660">
    <property type="term" value="F:protein farnesyltransferase activity"/>
    <property type="evidence" value="ECO:0007669"/>
    <property type="project" value="UniProtKB-UniRule"/>
</dbReference>
<dbReference type="CDD" id="cd02893">
    <property type="entry name" value="FTase"/>
    <property type="match status" value="1"/>
</dbReference>
<comment type="function">
    <text evidence="9">Catalyzes the transfer of a farnesyl moiety from farnesyl diphosphate to a cysteine at the fourth position from the C-terminus of several proteins. The beta subunit is responsible for peptide-binding.</text>
</comment>
<evidence type="ECO:0000256" key="3">
    <source>
        <dbReference type="ARBA" id="ARBA00015798"/>
    </source>
</evidence>
<dbReference type="InterPro" id="IPR008930">
    <property type="entry name" value="Terpenoid_cyclase/PrenylTrfase"/>
</dbReference>
<dbReference type="InterPro" id="IPR026872">
    <property type="entry name" value="FTB"/>
</dbReference>
<feature type="region of interest" description="Disordered" evidence="10">
    <location>
        <begin position="1"/>
        <end position="37"/>
    </location>
</feature>
<feature type="compositionally biased region" description="Basic and acidic residues" evidence="10">
    <location>
        <begin position="15"/>
        <end position="28"/>
    </location>
</feature>
<dbReference type="AlphaFoldDB" id="A0A8K0REP5"/>
<gene>
    <name evidence="12" type="ORF">FB567DRAFT_557175</name>
</gene>
<evidence type="ECO:0000256" key="9">
    <source>
        <dbReference type="RuleBase" id="RU365056"/>
    </source>
</evidence>
<comment type="catalytic activity">
    <reaction evidence="9">
        <text>L-cysteinyl-[protein] + (2E,6E)-farnesyl diphosphate = S-(2E,6E)-farnesyl-L-cysteinyl-[protein] + diphosphate</text>
        <dbReference type="Rhea" id="RHEA:13345"/>
        <dbReference type="Rhea" id="RHEA-COMP:10131"/>
        <dbReference type="Rhea" id="RHEA-COMP:11535"/>
        <dbReference type="ChEBI" id="CHEBI:29950"/>
        <dbReference type="ChEBI" id="CHEBI:33019"/>
        <dbReference type="ChEBI" id="CHEBI:86019"/>
        <dbReference type="ChEBI" id="CHEBI:175763"/>
    </reaction>
</comment>
<comment type="caution">
    <text evidence="12">The sequence shown here is derived from an EMBL/GenBank/DDBJ whole genome shotgun (WGS) entry which is preliminary data.</text>
</comment>
<keyword evidence="5 9" id="KW-0808">Transferase</keyword>
<evidence type="ECO:0000256" key="4">
    <source>
        <dbReference type="ARBA" id="ARBA00022602"/>
    </source>
</evidence>
<evidence type="ECO:0000256" key="7">
    <source>
        <dbReference type="ARBA" id="ARBA00022737"/>
    </source>
</evidence>
<evidence type="ECO:0000313" key="12">
    <source>
        <dbReference type="EMBL" id="KAH7093135.1"/>
    </source>
</evidence>
<evidence type="ECO:0000256" key="6">
    <source>
        <dbReference type="ARBA" id="ARBA00022723"/>
    </source>
</evidence>
<dbReference type="Pfam" id="PF00432">
    <property type="entry name" value="Prenyltrans"/>
    <property type="match status" value="1"/>
</dbReference>
<keyword evidence="4 9" id="KW-0637">Prenyltransferase</keyword>
<evidence type="ECO:0000256" key="8">
    <source>
        <dbReference type="ARBA" id="ARBA00022833"/>
    </source>
</evidence>
<sequence>MTPPSRSSAQAPSARLEEILDEPERIEELSDTDNEYEDMGTATPEEQANIAYLESVRIPIRDNYRTETSKVQDETAEIILPYLEGNPNNFTLNAYGIPKLQREGHAKMLERTLKDYPGQFAQLDASRPWLVYWGLQSMTALGIDINRFQERVAHTFSLAQHPSGGFGGGYGQLPHLACTYAAVLSLAMVGGTMAYETVNRRAMWHFIGRMKQADGGFTMAEGGEEDIRGAFCAMVIISLLDLPLELPQDAPARTDGLDKFTDKLGDWVSLCQSWDGGLSAAPGNEAHGAYAFCGLGCLSILGPPAETLPKFLDMPLLVHWLSSRQASPEGGYNGRTNKLVDGCYSHWVGGCWSIVETATLSSTSATSTFWNRGALARYILSACQEKSPGGLKDKPGKHADAYHTCYNLAGLSASQYRYMYDENVNKDIGAGNLGAPYHWKSQGGYDGDDIVWDHEDVIRSIHPVFIIPFKSVYECRRYFEAKEGF</sequence>
<keyword evidence="8 9" id="KW-0862">Zinc</keyword>
<evidence type="ECO:0000256" key="2">
    <source>
        <dbReference type="ARBA" id="ARBA00012702"/>
    </source>
</evidence>
<evidence type="ECO:0000313" key="13">
    <source>
        <dbReference type="Proteomes" id="UP000813461"/>
    </source>
</evidence>
<dbReference type="SUPFAM" id="SSF48239">
    <property type="entry name" value="Terpenoid cyclases/Protein prenyltransferases"/>
    <property type="match status" value="1"/>
</dbReference>
<feature type="domain" description="Prenyltransferase alpha-alpha toroid" evidence="11">
    <location>
        <begin position="100"/>
        <end position="465"/>
    </location>
</feature>
<dbReference type="OrthoDB" id="10261146at2759"/>
<dbReference type="GO" id="GO:0097354">
    <property type="term" value="P:prenylation"/>
    <property type="evidence" value="ECO:0007669"/>
    <property type="project" value="UniProtKB-UniRule"/>
</dbReference>
<dbReference type="InterPro" id="IPR045089">
    <property type="entry name" value="PGGT1B-like"/>
</dbReference>
<keyword evidence="13" id="KW-1185">Reference proteome</keyword>
<evidence type="ECO:0000256" key="1">
    <source>
        <dbReference type="ARBA" id="ARBA00010497"/>
    </source>
</evidence>
<evidence type="ECO:0000259" key="11">
    <source>
        <dbReference type="Pfam" id="PF00432"/>
    </source>
</evidence>
<dbReference type="Gene3D" id="1.50.10.20">
    <property type="match status" value="1"/>
</dbReference>
<dbReference type="FunFam" id="1.50.10.20:FF:000014">
    <property type="entry name" value="Protein farnesyltransferase subunit beta"/>
    <property type="match status" value="1"/>
</dbReference>
<protein>
    <recommendedName>
        <fullName evidence="3 9">Protein farnesyltransferase subunit beta</fullName>
        <shortName evidence="9">FTase-beta</shortName>
        <ecNumber evidence="2 9">2.5.1.58</ecNumber>
    </recommendedName>
</protein>
<keyword evidence="6 9" id="KW-0479">Metal-binding</keyword>
<dbReference type="EMBL" id="JAGMVJ010000002">
    <property type="protein sequence ID" value="KAH7093135.1"/>
    <property type="molecule type" value="Genomic_DNA"/>
</dbReference>
<comment type="subunit">
    <text evidence="9">Heterodimer of an alpha and a beta subunit.</text>
</comment>
<dbReference type="EC" id="2.5.1.58" evidence="2 9"/>
<dbReference type="GO" id="GO:0005965">
    <property type="term" value="C:protein farnesyltransferase complex"/>
    <property type="evidence" value="ECO:0007669"/>
    <property type="project" value="UniProtKB-UniRule"/>
</dbReference>
<dbReference type="Proteomes" id="UP000813461">
    <property type="component" value="Unassembled WGS sequence"/>
</dbReference>
<comment type="cofactor">
    <cofactor evidence="9">
        <name>Zn(2+)</name>
        <dbReference type="ChEBI" id="CHEBI:29105"/>
    </cofactor>
    <text evidence="9">Binds 1 zinc ion per subunit.</text>
</comment>
<comment type="similarity">
    <text evidence="1 9">Belongs to the protein prenyltransferase subunit beta family.</text>
</comment>
<feature type="compositionally biased region" description="Low complexity" evidence="10">
    <location>
        <begin position="1"/>
        <end position="14"/>
    </location>
</feature>
<keyword evidence="7" id="KW-0677">Repeat</keyword>
<reference evidence="12" key="1">
    <citation type="journal article" date="2021" name="Nat. Commun.">
        <title>Genetic determinants of endophytism in the Arabidopsis root mycobiome.</title>
        <authorList>
            <person name="Mesny F."/>
            <person name="Miyauchi S."/>
            <person name="Thiergart T."/>
            <person name="Pickel B."/>
            <person name="Atanasova L."/>
            <person name="Karlsson M."/>
            <person name="Huettel B."/>
            <person name="Barry K.W."/>
            <person name="Haridas S."/>
            <person name="Chen C."/>
            <person name="Bauer D."/>
            <person name="Andreopoulos W."/>
            <person name="Pangilinan J."/>
            <person name="LaButti K."/>
            <person name="Riley R."/>
            <person name="Lipzen A."/>
            <person name="Clum A."/>
            <person name="Drula E."/>
            <person name="Henrissat B."/>
            <person name="Kohler A."/>
            <person name="Grigoriev I.V."/>
            <person name="Martin F.M."/>
            <person name="Hacquard S."/>
        </authorList>
    </citation>
    <scope>NUCLEOTIDE SEQUENCE</scope>
    <source>
        <strain evidence="12">MPI-SDFR-AT-0120</strain>
    </source>
</reference>
<evidence type="ECO:0000256" key="10">
    <source>
        <dbReference type="SAM" id="MobiDB-lite"/>
    </source>
</evidence>
<dbReference type="GO" id="GO:0008270">
    <property type="term" value="F:zinc ion binding"/>
    <property type="evidence" value="ECO:0007669"/>
    <property type="project" value="UniProtKB-UniRule"/>
</dbReference>
<name>A0A8K0REP5_9PLEO</name>
<accession>A0A8K0REP5</accession>
<organism evidence="12 13">
    <name type="scientific">Paraphoma chrysanthemicola</name>
    <dbReference type="NCBI Taxonomy" id="798071"/>
    <lineage>
        <taxon>Eukaryota</taxon>
        <taxon>Fungi</taxon>
        <taxon>Dikarya</taxon>
        <taxon>Ascomycota</taxon>
        <taxon>Pezizomycotina</taxon>
        <taxon>Dothideomycetes</taxon>
        <taxon>Pleosporomycetidae</taxon>
        <taxon>Pleosporales</taxon>
        <taxon>Pleosporineae</taxon>
        <taxon>Phaeosphaeriaceae</taxon>
        <taxon>Paraphoma</taxon>
    </lineage>
</organism>
<dbReference type="InterPro" id="IPR001330">
    <property type="entry name" value="Prenyltrans"/>
</dbReference>
<evidence type="ECO:0000256" key="5">
    <source>
        <dbReference type="ARBA" id="ARBA00022679"/>
    </source>
</evidence>